<dbReference type="AlphaFoldDB" id="A0AAN1PUK6"/>
<gene>
    <name evidence="1" type="ORF">FORC53_4933</name>
</gene>
<organism evidence="1 2">
    <name type="scientific">Vibrio vulnificus</name>
    <dbReference type="NCBI Taxonomy" id="672"/>
    <lineage>
        <taxon>Bacteria</taxon>
        <taxon>Pseudomonadati</taxon>
        <taxon>Pseudomonadota</taxon>
        <taxon>Gammaproteobacteria</taxon>
        <taxon>Vibrionales</taxon>
        <taxon>Vibrionaceae</taxon>
        <taxon>Vibrio</taxon>
    </lineage>
</organism>
<evidence type="ECO:0000313" key="2">
    <source>
        <dbReference type="Proteomes" id="UP000263418"/>
    </source>
</evidence>
<reference evidence="1 2" key="1">
    <citation type="submission" date="2017-03" db="EMBL/GenBank/DDBJ databases">
        <title>Complete Genome Sequence of Vibrio vulnificus FORC_053.</title>
        <authorList>
            <consortium name="Food-borne Pathogen Omics Research Center"/>
            <person name="Chung H.Y."/>
            <person name="Na E.J."/>
            <person name="Song J.S."/>
            <person name="Kim H."/>
            <person name="Lee J.-H."/>
            <person name="Ryu S."/>
            <person name="Choi S.H."/>
        </authorList>
    </citation>
    <scope>NUCLEOTIDE SEQUENCE [LARGE SCALE GENOMIC DNA]</scope>
    <source>
        <strain evidence="1 2">FORC_053</strain>
    </source>
</reference>
<accession>A0AAN1PUK6</accession>
<name>A0AAN1PUK6_VIBVL</name>
<dbReference type="EMBL" id="CP019292">
    <property type="protein sequence ID" value="AXX63272.1"/>
    <property type="molecule type" value="Genomic_DNA"/>
</dbReference>
<evidence type="ECO:0000313" key="1">
    <source>
        <dbReference type="EMBL" id="AXX63272.1"/>
    </source>
</evidence>
<sequence>MPFWSGQPGRVKDLKASLVEASLYVLKSKVFTMRLLLLLSILCLNSSLSFAIEKDISSKDDAELDRIFAELDQEEQQKIRERRAIEAYSKAIAQREREHHQHTKERSTYGSESDEEFQIYTAKFHNLINNAIDLDMNQPFECRINIKLIPTKNGFIVQKVTMLYDSGHCNHIPRVLEKLEYPIPTRKDNIDKFRDISMTLRNDKLLESE</sequence>
<protein>
    <submittedName>
        <fullName evidence="1">Uncharacterized protein</fullName>
    </submittedName>
</protein>
<proteinExistence type="predicted"/>
<dbReference type="Proteomes" id="UP000263418">
    <property type="component" value="Chromosome 3"/>
</dbReference>